<organism evidence="3 4">
    <name type="scientific">Lodderomyces elongisporus (strain ATCC 11503 / CBS 2605 / JCM 1781 / NBRC 1676 / NRRL YB-4239)</name>
    <name type="common">Yeast</name>
    <name type="synonym">Saccharomyces elongisporus</name>
    <dbReference type="NCBI Taxonomy" id="379508"/>
    <lineage>
        <taxon>Eukaryota</taxon>
        <taxon>Fungi</taxon>
        <taxon>Dikarya</taxon>
        <taxon>Ascomycota</taxon>
        <taxon>Saccharomycotina</taxon>
        <taxon>Pichiomycetes</taxon>
        <taxon>Debaryomycetaceae</taxon>
        <taxon>Candida/Lodderomyces clade</taxon>
        <taxon>Lodderomyces</taxon>
    </lineage>
</organism>
<dbReference type="VEuPathDB" id="FungiDB:LELG_01305"/>
<dbReference type="PANTHER" id="PTHR12475:SF4">
    <property type="entry name" value="PROTEIN THEM6"/>
    <property type="match status" value="1"/>
</dbReference>
<dbReference type="AlphaFoldDB" id="A5DVB9"/>
<dbReference type="InterPro" id="IPR029069">
    <property type="entry name" value="HotDog_dom_sf"/>
</dbReference>
<dbReference type="OMA" id="FECDFYL"/>
<dbReference type="HOGENOM" id="CLU_040660_3_0_1"/>
<evidence type="ECO:0000256" key="1">
    <source>
        <dbReference type="ARBA" id="ARBA00038476"/>
    </source>
</evidence>
<dbReference type="InParanoid" id="A5DVB9"/>
<gene>
    <name evidence="3" type="ORF">LELG_01305</name>
</gene>
<keyword evidence="2" id="KW-0732">Signal</keyword>
<dbReference type="OrthoDB" id="265761at2759"/>
<reference evidence="3 4" key="1">
    <citation type="journal article" date="2009" name="Nature">
        <title>Evolution of pathogenicity and sexual reproduction in eight Candida genomes.</title>
        <authorList>
            <person name="Butler G."/>
            <person name="Rasmussen M.D."/>
            <person name="Lin M.F."/>
            <person name="Santos M.A."/>
            <person name="Sakthikumar S."/>
            <person name="Munro C.A."/>
            <person name="Rheinbay E."/>
            <person name="Grabherr M."/>
            <person name="Forche A."/>
            <person name="Reedy J.L."/>
            <person name="Agrafioti I."/>
            <person name="Arnaud M.B."/>
            <person name="Bates S."/>
            <person name="Brown A.J."/>
            <person name="Brunke S."/>
            <person name="Costanzo M.C."/>
            <person name="Fitzpatrick D.A."/>
            <person name="de Groot P.W."/>
            <person name="Harris D."/>
            <person name="Hoyer L.L."/>
            <person name="Hube B."/>
            <person name="Klis F.M."/>
            <person name="Kodira C."/>
            <person name="Lennard N."/>
            <person name="Logue M.E."/>
            <person name="Martin R."/>
            <person name="Neiman A.M."/>
            <person name="Nikolaou E."/>
            <person name="Quail M.A."/>
            <person name="Quinn J."/>
            <person name="Santos M.C."/>
            <person name="Schmitzberger F.F."/>
            <person name="Sherlock G."/>
            <person name="Shah P."/>
            <person name="Silverstein K.A."/>
            <person name="Skrzypek M.S."/>
            <person name="Soll D."/>
            <person name="Staggs R."/>
            <person name="Stansfield I."/>
            <person name="Stumpf M.P."/>
            <person name="Sudbery P.E."/>
            <person name="Srikantha T."/>
            <person name="Zeng Q."/>
            <person name="Berman J."/>
            <person name="Berriman M."/>
            <person name="Heitman J."/>
            <person name="Gow N.A."/>
            <person name="Lorenz M.C."/>
            <person name="Birren B.W."/>
            <person name="Kellis M."/>
            <person name="Cuomo C.A."/>
        </authorList>
    </citation>
    <scope>NUCLEOTIDE SEQUENCE [LARGE SCALE GENOMIC DNA]</scope>
    <source>
        <strain evidence="4">ATCC 11503 / BCRC 21390 / CBS 2605 / JCM 1781 / NBRC 1676 / NRRL YB-4239</strain>
    </source>
</reference>
<name>A5DVB9_LODEL</name>
<dbReference type="EMBL" id="CH981524">
    <property type="protein sequence ID" value="EDK43127.1"/>
    <property type="molecule type" value="Genomic_DNA"/>
</dbReference>
<proteinExistence type="inferred from homology"/>
<dbReference type="CDD" id="cd00586">
    <property type="entry name" value="4HBT"/>
    <property type="match status" value="1"/>
</dbReference>
<dbReference type="Gene3D" id="3.10.129.10">
    <property type="entry name" value="Hotdog Thioesterase"/>
    <property type="match status" value="1"/>
</dbReference>
<evidence type="ECO:0000313" key="4">
    <source>
        <dbReference type="Proteomes" id="UP000001996"/>
    </source>
</evidence>
<comment type="similarity">
    <text evidence="1">Belongs to the lcsJ thioesterase family.</text>
</comment>
<evidence type="ECO:0008006" key="5">
    <source>
        <dbReference type="Google" id="ProtNLM"/>
    </source>
</evidence>
<dbReference type="Pfam" id="PF13279">
    <property type="entry name" value="4HBT_2"/>
    <property type="match status" value="1"/>
</dbReference>
<evidence type="ECO:0000313" key="3">
    <source>
        <dbReference type="EMBL" id="EDK43127.1"/>
    </source>
</evidence>
<keyword evidence="4" id="KW-1185">Reference proteome</keyword>
<accession>A5DVB9</accession>
<dbReference type="FunCoup" id="A5DVB9">
    <property type="interactions" value="32"/>
</dbReference>
<dbReference type="InterPro" id="IPR051490">
    <property type="entry name" value="THEM6_lcsJ_thioesterase"/>
</dbReference>
<evidence type="ECO:0000256" key="2">
    <source>
        <dbReference type="SAM" id="SignalP"/>
    </source>
</evidence>
<protein>
    <recommendedName>
        <fullName evidence="5">Thioesterase domain-containing protein</fullName>
    </recommendedName>
</protein>
<dbReference type="SUPFAM" id="SSF54637">
    <property type="entry name" value="Thioesterase/thiol ester dehydrase-isomerase"/>
    <property type="match status" value="1"/>
</dbReference>
<feature type="signal peptide" evidence="2">
    <location>
        <begin position="1"/>
        <end position="21"/>
    </location>
</feature>
<dbReference type="eggNOG" id="KOG4366">
    <property type="taxonomic scope" value="Eukaryota"/>
</dbReference>
<feature type="chain" id="PRO_5002681487" description="Thioesterase domain-containing protein" evidence="2">
    <location>
        <begin position="22"/>
        <end position="244"/>
    </location>
</feature>
<sequence length="244" mass="28318">MISTTILLLLLFLIISHKTIPFAYVVRFYYQCIRGLGPSLFIPATENYTTYNTFKYAQPLSLFKSVTLHSRVSPLELDMYLHKSNSTYFLDLDIARTKLLTRIVQPFWWFCYENKMGKYGKGRKREVGNFPYVPVATVQCQFKKELKPLQKFDISSRILAWDKKWLFVLSVFTTTNGKSNKKVNAIALTKYVFKNGRTTIPPEEILKHCNLLDEKNEAVNKVNFELVKNMVDTEDLETLAAEAL</sequence>
<dbReference type="Proteomes" id="UP000001996">
    <property type="component" value="Unassembled WGS sequence"/>
</dbReference>
<dbReference type="PANTHER" id="PTHR12475">
    <property type="match status" value="1"/>
</dbReference>